<evidence type="ECO:0000256" key="5">
    <source>
        <dbReference type="ARBA" id="ARBA00023136"/>
    </source>
</evidence>
<name>A0AAV2G1T9_9ROSI</name>
<feature type="repeat" description="Solcar" evidence="6">
    <location>
        <begin position="161"/>
        <end position="252"/>
    </location>
</feature>
<dbReference type="GO" id="GO:0055085">
    <property type="term" value="P:transmembrane transport"/>
    <property type="evidence" value="ECO:0007669"/>
    <property type="project" value="InterPro"/>
</dbReference>
<keyword evidence="5 6" id="KW-0472">Membrane</keyword>
<dbReference type="EMBL" id="OZ034820">
    <property type="protein sequence ID" value="CAL1404207.1"/>
    <property type="molecule type" value="Genomic_DNA"/>
</dbReference>
<dbReference type="PANTHER" id="PTHR24089">
    <property type="entry name" value="SOLUTE CARRIER FAMILY 25"/>
    <property type="match status" value="1"/>
</dbReference>
<gene>
    <name evidence="8" type="ORF">LTRI10_LOCUS44083</name>
</gene>
<evidence type="ECO:0000256" key="7">
    <source>
        <dbReference type="RuleBase" id="RU000488"/>
    </source>
</evidence>
<feature type="repeat" description="Solcar" evidence="6">
    <location>
        <begin position="264"/>
        <end position="353"/>
    </location>
</feature>
<evidence type="ECO:0000256" key="1">
    <source>
        <dbReference type="ARBA" id="ARBA00004141"/>
    </source>
</evidence>
<comment type="similarity">
    <text evidence="7">Belongs to the mitochondrial carrier (TC 2.A.29) family.</text>
</comment>
<dbReference type="Gene3D" id="1.50.40.10">
    <property type="entry name" value="Mitochondrial carrier domain"/>
    <property type="match status" value="1"/>
</dbReference>
<keyword evidence="9" id="KW-1185">Reference proteome</keyword>
<evidence type="ECO:0000313" key="8">
    <source>
        <dbReference type="EMBL" id="CAL1404207.1"/>
    </source>
</evidence>
<evidence type="ECO:0000313" key="9">
    <source>
        <dbReference type="Proteomes" id="UP001497516"/>
    </source>
</evidence>
<protein>
    <submittedName>
        <fullName evidence="8">Uncharacterized protein</fullName>
    </submittedName>
</protein>
<organism evidence="8 9">
    <name type="scientific">Linum trigynum</name>
    <dbReference type="NCBI Taxonomy" id="586398"/>
    <lineage>
        <taxon>Eukaryota</taxon>
        <taxon>Viridiplantae</taxon>
        <taxon>Streptophyta</taxon>
        <taxon>Embryophyta</taxon>
        <taxon>Tracheophyta</taxon>
        <taxon>Spermatophyta</taxon>
        <taxon>Magnoliopsida</taxon>
        <taxon>eudicotyledons</taxon>
        <taxon>Gunneridae</taxon>
        <taxon>Pentapetalae</taxon>
        <taxon>rosids</taxon>
        <taxon>fabids</taxon>
        <taxon>Malpighiales</taxon>
        <taxon>Linaceae</taxon>
        <taxon>Linum</taxon>
    </lineage>
</organism>
<dbReference type="PRINTS" id="PR00926">
    <property type="entry name" value="MITOCARRIER"/>
</dbReference>
<feature type="repeat" description="Solcar" evidence="6">
    <location>
        <begin position="363"/>
        <end position="453"/>
    </location>
</feature>
<comment type="subcellular location">
    <subcellularLocation>
        <location evidence="1">Membrane</location>
        <topology evidence="1">Multi-pass membrane protein</topology>
    </subcellularLocation>
</comment>
<keyword evidence="4" id="KW-0677">Repeat</keyword>
<dbReference type="InterPro" id="IPR018108">
    <property type="entry name" value="MCP_transmembrane"/>
</dbReference>
<proteinExistence type="inferred from homology"/>
<evidence type="ECO:0000256" key="2">
    <source>
        <dbReference type="ARBA" id="ARBA00022448"/>
    </source>
</evidence>
<keyword evidence="2 7" id="KW-0813">Transport</keyword>
<evidence type="ECO:0000256" key="3">
    <source>
        <dbReference type="ARBA" id="ARBA00022692"/>
    </source>
</evidence>
<keyword evidence="3 6" id="KW-0812">Transmembrane</keyword>
<dbReference type="AlphaFoldDB" id="A0AAV2G1T9"/>
<reference evidence="8 9" key="1">
    <citation type="submission" date="2024-04" db="EMBL/GenBank/DDBJ databases">
        <authorList>
            <person name="Fracassetti M."/>
        </authorList>
    </citation>
    <scope>NUCLEOTIDE SEQUENCE [LARGE SCALE GENOMIC DNA]</scope>
</reference>
<sequence>MENTGPESISPSFPSQPVFLFHHLQTQLRCHCRCYRLTAAAAFLSPIRRLCFRCSSRETKALPLIRRKMGIKLSINVNRNEILDYLQLVQLYEYVDRIVSRHGSFLDHQFATDQDFRRRVVDLMARIKEIRNKKQYALERKLLHELCETYEDRVGGARTDYQYRLYPAAGTVAIALSKTFTAPLARLTILSQVAGMHYQSTALMKGRMLWEARRIVGEEGFRALWKGNLASVVHRVLFAGVIMLDYEDYRKNLGRVIGGTDANSTGLVNLIAGGLTGIEATCITYSLDMVRTRVAAQRNSMYGLRGTWHAFYDVHSANGFLPDTMFKGLGATLLGTVPSMAISFFVYESFKSFLKARRPGDDSPITVGLACGSIAGLAASTATYPIDLVRRRMQLDGIGGRAPIYTGGVRETFKTIIRKEGFRGLYRGIFPQCLRVVPGHAVAFMSFEMMKMSIATYGVIKSRTVSS</sequence>
<evidence type="ECO:0000256" key="4">
    <source>
        <dbReference type="ARBA" id="ARBA00022737"/>
    </source>
</evidence>
<accession>A0AAV2G1T9</accession>
<dbReference type="PROSITE" id="PS50920">
    <property type="entry name" value="SOLCAR"/>
    <property type="match status" value="3"/>
</dbReference>
<dbReference type="InterPro" id="IPR023395">
    <property type="entry name" value="MCP_dom_sf"/>
</dbReference>
<dbReference type="SUPFAM" id="SSF103506">
    <property type="entry name" value="Mitochondrial carrier"/>
    <property type="match status" value="1"/>
</dbReference>
<dbReference type="GO" id="GO:0016020">
    <property type="term" value="C:membrane"/>
    <property type="evidence" value="ECO:0007669"/>
    <property type="project" value="UniProtKB-SubCell"/>
</dbReference>
<evidence type="ECO:0000256" key="6">
    <source>
        <dbReference type="PROSITE-ProRule" id="PRU00282"/>
    </source>
</evidence>
<dbReference type="Pfam" id="PF00153">
    <property type="entry name" value="Mito_carr"/>
    <property type="match status" value="3"/>
</dbReference>
<dbReference type="InterPro" id="IPR002067">
    <property type="entry name" value="MCP"/>
</dbReference>
<dbReference type="Proteomes" id="UP001497516">
    <property type="component" value="Chromosome 7"/>
</dbReference>